<name>A0A2Z6RKP0_9GLOM</name>
<gene>
    <name evidence="1" type="ORF">RclHR1_05140012</name>
</gene>
<accession>A0A2Z6RKP0</accession>
<evidence type="ECO:0000313" key="1">
    <source>
        <dbReference type="EMBL" id="GBC03478.1"/>
    </source>
</evidence>
<dbReference type="EMBL" id="BEXD01003887">
    <property type="protein sequence ID" value="GBC03478.1"/>
    <property type="molecule type" value="Genomic_DNA"/>
</dbReference>
<dbReference type="Proteomes" id="UP000247702">
    <property type="component" value="Unassembled WGS sequence"/>
</dbReference>
<comment type="caution">
    <text evidence="1">The sequence shown here is derived from an EMBL/GenBank/DDBJ whole genome shotgun (WGS) entry which is preliminary data.</text>
</comment>
<organism evidence="1 2">
    <name type="scientific">Rhizophagus clarus</name>
    <dbReference type="NCBI Taxonomy" id="94130"/>
    <lineage>
        <taxon>Eukaryota</taxon>
        <taxon>Fungi</taxon>
        <taxon>Fungi incertae sedis</taxon>
        <taxon>Mucoromycota</taxon>
        <taxon>Glomeromycotina</taxon>
        <taxon>Glomeromycetes</taxon>
        <taxon>Glomerales</taxon>
        <taxon>Glomeraceae</taxon>
        <taxon>Rhizophagus</taxon>
    </lineage>
</organism>
<reference evidence="1 2" key="1">
    <citation type="submission" date="2017-11" db="EMBL/GenBank/DDBJ databases">
        <title>The genome of Rhizophagus clarus HR1 reveals common genetic basis of auxotrophy among arbuscular mycorrhizal fungi.</title>
        <authorList>
            <person name="Kobayashi Y."/>
        </authorList>
    </citation>
    <scope>NUCLEOTIDE SEQUENCE [LARGE SCALE GENOMIC DNA]</scope>
    <source>
        <strain evidence="1 2">HR1</strain>
    </source>
</reference>
<protein>
    <submittedName>
        <fullName evidence="1">Uncharacterized protein</fullName>
    </submittedName>
</protein>
<keyword evidence="2" id="KW-1185">Reference proteome</keyword>
<proteinExistence type="predicted"/>
<sequence>MPSISVKVILSNRKEVLRWQIHPIIENPSLSEFFHSLAIGQILPEVFINKDYQNFLLKAKIGNSLKDEFVDVNVQCELNEISQNFGNFVIFEGWKGRIAAESIGKSFINDLLNAIWYVDICGVEKIKGKGIHPPKELEEFFNRSNPSSYINARPKSIDDSISIKVYKGVYFFSNFQTKNIYDNLNNKLFTLPYWEALDIELFVSSEPRKKYTYIHNLPENIHQKFGIFCYSSGNSIFHACFLWQVDESLGNEEITNKSYIICEDLKSKILIYHTRFMPTNMIKTQVMLRVKQLLVHGNDKIIVDLRNFNKGQPEQYAEFWKYIRQFLEECAAVDDR</sequence>
<evidence type="ECO:0000313" key="2">
    <source>
        <dbReference type="Proteomes" id="UP000247702"/>
    </source>
</evidence>
<dbReference type="AlphaFoldDB" id="A0A2Z6RKP0"/>